<evidence type="ECO:0000256" key="3">
    <source>
        <dbReference type="HAMAP-Rule" id="MF_00170"/>
    </source>
</evidence>
<evidence type="ECO:0000256" key="1">
    <source>
        <dbReference type="ARBA" id="ARBA00001713"/>
    </source>
</evidence>
<accession>A0A075FLF9</accession>
<dbReference type="FunFam" id="3.40.50.1360:FF:000001">
    <property type="entry name" value="Ribose-5-phosphate isomerase A"/>
    <property type="match status" value="1"/>
</dbReference>
<evidence type="ECO:0000256" key="2">
    <source>
        <dbReference type="ARBA" id="ARBA00023235"/>
    </source>
</evidence>
<dbReference type="InterPro" id="IPR037171">
    <property type="entry name" value="NagB/RpiA_transferase-like"/>
</dbReference>
<dbReference type="PANTHER" id="PTHR11934:SF0">
    <property type="entry name" value="RIBOSE-5-PHOSPHATE ISOMERASE"/>
    <property type="match status" value="1"/>
</dbReference>
<dbReference type="UniPathway" id="UPA00115">
    <property type="reaction ID" value="UER00412"/>
</dbReference>
<protein>
    <recommendedName>
        <fullName evidence="3">Ribose-5-phosphate isomerase A</fullName>
        <ecNumber evidence="3">5.3.1.6</ecNumber>
    </recommendedName>
    <alternativeName>
        <fullName evidence="3">Phosphoriboisomerase A</fullName>
        <shortName evidence="3">PRI</shortName>
    </alternativeName>
</protein>
<feature type="active site" description="Proton acceptor" evidence="3">
    <location>
        <position position="139"/>
    </location>
</feature>
<feature type="binding site" evidence="3">
    <location>
        <begin position="130"/>
        <end position="133"/>
    </location>
    <ligand>
        <name>substrate</name>
    </ligand>
</feature>
<comment type="subunit">
    <text evidence="3">Homodimer.</text>
</comment>
<reference evidence="4" key="1">
    <citation type="journal article" date="2014" name="Genome Biol. Evol.">
        <title>Pangenome evidence for extensive interdomain horizontal transfer affecting lineage core and shell genes in uncultured planktonic thaumarchaeota and euryarchaeota.</title>
        <authorList>
            <person name="Deschamps P."/>
            <person name="Zivanovic Y."/>
            <person name="Moreira D."/>
            <person name="Rodriguez-Valera F."/>
            <person name="Lopez-Garcia P."/>
        </authorList>
    </citation>
    <scope>NUCLEOTIDE SEQUENCE</scope>
</reference>
<dbReference type="GO" id="GO:0005829">
    <property type="term" value="C:cytosol"/>
    <property type="evidence" value="ECO:0007669"/>
    <property type="project" value="TreeGrafter"/>
</dbReference>
<dbReference type="EC" id="5.3.1.6" evidence="3"/>
<comment type="similarity">
    <text evidence="3">Belongs to the ribose 5-phosphate isomerase family.</text>
</comment>
<feature type="binding site" evidence="3">
    <location>
        <begin position="117"/>
        <end position="120"/>
    </location>
    <ligand>
        <name>substrate</name>
    </ligand>
</feature>
<dbReference type="SUPFAM" id="SSF75445">
    <property type="entry name" value="D-ribose-5-phosphate isomerase (RpiA), lid domain"/>
    <property type="match status" value="1"/>
</dbReference>
<dbReference type="NCBIfam" id="TIGR00021">
    <property type="entry name" value="rpiA"/>
    <property type="match status" value="1"/>
</dbReference>
<dbReference type="GO" id="GO:0009052">
    <property type="term" value="P:pentose-phosphate shunt, non-oxidative branch"/>
    <property type="evidence" value="ECO:0007669"/>
    <property type="project" value="UniProtKB-UniRule"/>
</dbReference>
<dbReference type="Gene3D" id="3.40.50.1360">
    <property type="match status" value="1"/>
</dbReference>
<dbReference type="EMBL" id="KF900364">
    <property type="protein sequence ID" value="AIE92390.1"/>
    <property type="molecule type" value="Genomic_DNA"/>
</dbReference>
<dbReference type="GO" id="GO:0004751">
    <property type="term" value="F:ribose-5-phosphate isomerase activity"/>
    <property type="evidence" value="ECO:0007669"/>
    <property type="project" value="UniProtKB-UniRule"/>
</dbReference>
<comment type="pathway">
    <text evidence="3">Carbohydrate degradation; pentose phosphate pathway; D-ribose 5-phosphate from D-ribulose 5-phosphate (non-oxidative stage): step 1/1.</text>
</comment>
<gene>
    <name evidence="3 4" type="primary">rpiA</name>
</gene>
<dbReference type="PANTHER" id="PTHR11934">
    <property type="entry name" value="RIBOSE-5-PHOSPHATE ISOMERASE"/>
    <property type="match status" value="1"/>
</dbReference>
<dbReference type="InterPro" id="IPR004788">
    <property type="entry name" value="Ribose5P_isomerase_type_A"/>
</dbReference>
<name>A0A075FLF9_9EURY</name>
<evidence type="ECO:0000313" key="4">
    <source>
        <dbReference type="EMBL" id="AIE92390.1"/>
    </source>
</evidence>
<dbReference type="AlphaFoldDB" id="A0A075FLF9"/>
<dbReference type="NCBIfam" id="NF001924">
    <property type="entry name" value="PRK00702.1"/>
    <property type="match status" value="1"/>
</dbReference>
<keyword evidence="2 3" id="KW-0413">Isomerase</keyword>
<proteinExistence type="inferred from homology"/>
<dbReference type="GO" id="GO:0006014">
    <property type="term" value="P:D-ribose metabolic process"/>
    <property type="evidence" value="ECO:0007669"/>
    <property type="project" value="TreeGrafter"/>
</dbReference>
<dbReference type="SUPFAM" id="SSF100950">
    <property type="entry name" value="NagB/RpiA/CoA transferase-like"/>
    <property type="match status" value="1"/>
</dbReference>
<comment type="catalytic activity">
    <reaction evidence="1 3">
        <text>aldehydo-D-ribose 5-phosphate = D-ribulose 5-phosphate</text>
        <dbReference type="Rhea" id="RHEA:14657"/>
        <dbReference type="ChEBI" id="CHEBI:58121"/>
        <dbReference type="ChEBI" id="CHEBI:58273"/>
        <dbReference type="EC" id="5.3.1.6"/>
    </reaction>
</comment>
<comment type="function">
    <text evidence="3">Catalyzes the reversible conversion of ribose-5-phosphate to ribulose 5-phosphate.</text>
</comment>
<dbReference type="InterPro" id="IPR020672">
    <property type="entry name" value="Ribose5P_isomerase_typA_subgr"/>
</dbReference>
<dbReference type="Gene3D" id="3.30.70.260">
    <property type="match status" value="1"/>
</dbReference>
<dbReference type="CDD" id="cd01398">
    <property type="entry name" value="RPI_A"/>
    <property type="match status" value="1"/>
</dbReference>
<sequence length="265" mass="27610">MNPTVLLFGGLEGLGDRLFGVSIMAVARLAMGVSDVEALKREAGIAACDFVHDGMKLGLGTGSTVRYTVLEIGRRMAEEGLSVVGVPTSEATRQLAESLGIPLVPLSEAGVLDLVIDGADEFDPAFALIKGGGGALTREKIVAQSANGMVVVADDRKQVDLLGAFDLPIEVLPFEWERTSQRVGKMCPGNVSRRGGDEPFVTDNGGYILDCSFGASINDPRSLENDLLDIAGVVEVGLFVGICDAVVMATSGGVVTLLNESGRLG</sequence>
<dbReference type="Pfam" id="PF06026">
    <property type="entry name" value="Rib_5-P_isom_A"/>
    <property type="match status" value="1"/>
</dbReference>
<feature type="binding site" evidence="3">
    <location>
        <position position="157"/>
    </location>
    <ligand>
        <name>substrate</name>
    </ligand>
</feature>
<dbReference type="HAMAP" id="MF_00170">
    <property type="entry name" value="Rib_5P_isom_A"/>
    <property type="match status" value="1"/>
</dbReference>
<feature type="binding site" evidence="3">
    <location>
        <begin position="61"/>
        <end position="64"/>
    </location>
    <ligand>
        <name>substrate</name>
    </ligand>
</feature>
<organism evidence="4">
    <name type="scientific">uncultured marine group II/III euryarchaeote AD1000_22_E05</name>
    <dbReference type="NCBI Taxonomy" id="1457737"/>
    <lineage>
        <taxon>Archaea</taxon>
        <taxon>Methanobacteriati</taxon>
        <taxon>Methanobacteriota</taxon>
        <taxon>environmental samples</taxon>
    </lineage>
</organism>